<accession>A0A934V5K1</accession>
<evidence type="ECO:0000313" key="3">
    <source>
        <dbReference type="Proteomes" id="UP000600139"/>
    </source>
</evidence>
<organism evidence="2 3">
    <name type="scientific">Luteolibacter yonseiensis</name>
    <dbReference type="NCBI Taxonomy" id="1144680"/>
    <lineage>
        <taxon>Bacteria</taxon>
        <taxon>Pseudomonadati</taxon>
        <taxon>Verrucomicrobiota</taxon>
        <taxon>Verrucomicrobiia</taxon>
        <taxon>Verrucomicrobiales</taxon>
        <taxon>Verrucomicrobiaceae</taxon>
        <taxon>Luteolibacter</taxon>
    </lineage>
</organism>
<dbReference type="RefSeq" id="WP_200348993.1">
    <property type="nucleotide sequence ID" value="NZ_BAABHZ010000005.1"/>
</dbReference>
<name>A0A934V5K1_9BACT</name>
<evidence type="ECO:0000313" key="2">
    <source>
        <dbReference type="EMBL" id="MBK1814027.1"/>
    </source>
</evidence>
<protein>
    <submittedName>
        <fullName evidence="2">Uncharacterized protein</fullName>
    </submittedName>
</protein>
<gene>
    <name evidence="2" type="ORF">JIN84_00200</name>
</gene>
<dbReference type="EMBL" id="JAENIK010000001">
    <property type="protein sequence ID" value="MBK1814027.1"/>
    <property type="molecule type" value="Genomic_DNA"/>
</dbReference>
<reference evidence="2" key="1">
    <citation type="submission" date="2021-01" db="EMBL/GenBank/DDBJ databases">
        <title>Modified the classification status of verrucomicrobia.</title>
        <authorList>
            <person name="Feng X."/>
        </authorList>
    </citation>
    <scope>NUCLEOTIDE SEQUENCE</scope>
    <source>
        <strain evidence="2">JCM 18052</strain>
    </source>
</reference>
<proteinExistence type="predicted"/>
<dbReference type="Proteomes" id="UP000600139">
    <property type="component" value="Unassembled WGS sequence"/>
</dbReference>
<comment type="caution">
    <text evidence="2">The sequence shown here is derived from an EMBL/GenBank/DDBJ whole genome shotgun (WGS) entry which is preliminary data.</text>
</comment>
<evidence type="ECO:0000256" key="1">
    <source>
        <dbReference type="SAM" id="MobiDB-lite"/>
    </source>
</evidence>
<feature type="region of interest" description="Disordered" evidence="1">
    <location>
        <begin position="1"/>
        <end position="23"/>
    </location>
</feature>
<sequence>MADQSETSGAVDPTRRTVQGTGQQVLHSLEEIPASVGQVSRGIFGAVSRRDHTSWKSRKPTEPGYWCGRLDSAIGERISSSPVRSIAMCLGMGVIAGLCVKSRR</sequence>
<dbReference type="AlphaFoldDB" id="A0A934V5K1"/>
<keyword evidence="3" id="KW-1185">Reference proteome</keyword>